<reference evidence="8 9" key="1">
    <citation type="journal article" date="2014" name="BMC Genomics">
        <title>The genome of the intracellular bacterium of the coastal bivalve, Solemya velum: a blueprint for thriving in and out of symbiosis.</title>
        <authorList>
            <person name="Dmytrenko O."/>
            <person name="Russell S.L."/>
            <person name="Loo W.T."/>
            <person name="Fontanez K.M."/>
            <person name="Liao L."/>
            <person name="Roeselers G."/>
            <person name="Sharma R."/>
            <person name="Stewart F.J."/>
            <person name="Newton I.L."/>
            <person name="Woyke T."/>
            <person name="Wu D."/>
            <person name="Lang J.M."/>
            <person name="Eisen J.A."/>
            <person name="Cavanaugh C.M."/>
        </authorList>
    </citation>
    <scope>NUCLEOTIDE SEQUENCE [LARGE SCALE GENOMIC DNA]</scope>
    <source>
        <strain evidence="8 9">WH</strain>
    </source>
</reference>
<evidence type="ECO:0000313" key="8">
    <source>
        <dbReference type="EMBL" id="KHF25654.1"/>
    </source>
</evidence>
<dbReference type="NCBIfam" id="NF010061">
    <property type="entry name" value="PRK13538.1"/>
    <property type="match status" value="1"/>
</dbReference>
<keyword evidence="4" id="KW-0067">ATP-binding</keyword>
<accession>A0A0B0HCM4</accession>
<keyword evidence="2" id="KW-0547">Nucleotide-binding</keyword>
<keyword evidence="1" id="KW-0813">Transport</keyword>
<dbReference type="RefSeq" id="WP_235372866.1">
    <property type="nucleotide sequence ID" value="NZ_JRAA01000001.1"/>
</dbReference>
<evidence type="ECO:0000256" key="2">
    <source>
        <dbReference type="ARBA" id="ARBA00022741"/>
    </source>
</evidence>
<proteinExistence type="predicted"/>
<dbReference type="PROSITE" id="PS50893">
    <property type="entry name" value="ABC_TRANSPORTER_2"/>
    <property type="match status" value="1"/>
</dbReference>
<evidence type="ECO:0000256" key="4">
    <source>
        <dbReference type="ARBA" id="ARBA00022840"/>
    </source>
</evidence>
<evidence type="ECO:0000256" key="3">
    <source>
        <dbReference type="ARBA" id="ARBA00022748"/>
    </source>
</evidence>
<keyword evidence="6" id="KW-0472">Membrane</keyword>
<dbReference type="PROSITE" id="PS00211">
    <property type="entry name" value="ABC_TRANSPORTER_1"/>
    <property type="match status" value="1"/>
</dbReference>
<evidence type="ECO:0000256" key="1">
    <source>
        <dbReference type="ARBA" id="ARBA00022448"/>
    </source>
</evidence>
<feature type="domain" description="ABC transporter" evidence="7">
    <location>
        <begin position="20"/>
        <end position="221"/>
    </location>
</feature>
<dbReference type="EMBL" id="JRAA01000001">
    <property type="protein sequence ID" value="KHF25654.1"/>
    <property type="molecule type" value="Genomic_DNA"/>
</dbReference>
<dbReference type="GO" id="GO:0016887">
    <property type="term" value="F:ATP hydrolysis activity"/>
    <property type="evidence" value="ECO:0007669"/>
    <property type="project" value="InterPro"/>
</dbReference>
<dbReference type="Gene3D" id="3.40.50.300">
    <property type="entry name" value="P-loop containing nucleotide triphosphate hydrolases"/>
    <property type="match status" value="1"/>
</dbReference>
<dbReference type="NCBIfam" id="TIGR01189">
    <property type="entry name" value="ccmA"/>
    <property type="match status" value="1"/>
</dbReference>
<dbReference type="InterPro" id="IPR003593">
    <property type="entry name" value="AAA+_ATPase"/>
</dbReference>
<name>A0A0B0HCM4_SOVGS</name>
<dbReference type="InterPro" id="IPR003439">
    <property type="entry name" value="ABC_transporter-like_ATP-bd"/>
</dbReference>
<gene>
    <name evidence="8" type="primary">ccmA</name>
    <name evidence="8" type="ORF">JV46_18340</name>
</gene>
<dbReference type="SMART" id="SM00382">
    <property type="entry name" value="AAA"/>
    <property type="match status" value="1"/>
</dbReference>
<evidence type="ECO:0000313" key="9">
    <source>
        <dbReference type="Proteomes" id="UP000030856"/>
    </source>
</evidence>
<dbReference type="InterPro" id="IPR005895">
    <property type="entry name" value="ABC_transptr_haem_export_CcmA"/>
</dbReference>
<dbReference type="AlphaFoldDB" id="A0A0B0HCM4"/>
<dbReference type="STRING" id="2340.JV46_18340"/>
<dbReference type="PANTHER" id="PTHR43499">
    <property type="entry name" value="ABC TRANSPORTER I FAMILY MEMBER 1"/>
    <property type="match status" value="1"/>
</dbReference>
<keyword evidence="9" id="KW-1185">Reference proteome</keyword>
<dbReference type="PANTHER" id="PTHR43499:SF1">
    <property type="entry name" value="ABC TRANSPORTER I FAMILY MEMBER 1"/>
    <property type="match status" value="1"/>
</dbReference>
<dbReference type="InterPro" id="IPR027417">
    <property type="entry name" value="P-loop_NTPase"/>
</dbReference>
<evidence type="ECO:0000259" key="7">
    <source>
        <dbReference type="PROSITE" id="PS50893"/>
    </source>
</evidence>
<dbReference type="GO" id="GO:0022857">
    <property type="term" value="F:transmembrane transporter activity"/>
    <property type="evidence" value="ECO:0007669"/>
    <property type="project" value="InterPro"/>
</dbReference>
<comment type="caution">
    <text evidence="8">The sequence shown here is derived from an EMBL/GenBank/DDBJ whole genome shotgun (WGS) entry which is preliminary data.</text>
</comment>
<dbReference type="Pfam" id="PF00005">
    <property type="entry name" value="ABC_tran"/>
    <property type="match status" value="1"/>
</dbReference>
<dbReference type="Proteomes" id="UP000030856">
    <property type="component" value="Unassembled WGS sequence"/>
</dbReference>
<evidence type="ECO:0000256" key="5">
    <source>
        <dbReference type="ARBA" id="ARBA00022967"/>
    </source>
</evidence>
<dbReference type="GO" id="GO:0005524">
    <property type="term" value="F:ATP binding"/>
    <property type="evidence" value="ECO:0007669"/>
    <property type="project" value="UniProtKB-KW"/>
</dbReference>
<dbReference type="EC" id="3.6.3.41" evidence="8"/>
<sequence>MITLDSILETETTSSSKLLLEADSLACIRDDRLLFENLSFGIHSGEAVVLEGRNGTGKTTLLRILCGLRRPDEGEVRWNGESIERCTTEYHRYMAFVGHTDGVKRELTPLENLRVLQTLCGKGNLSIEQALEAVRLYGFEDVPVHYLSAGQKRRAGLARLLVTDARIWVLDEPFTSLDREGIKLTESLMDLHLSNGGALVMTSHHEVNLLAPNTQVINLSA</sequence>
<evidence type="ECO:0000256" key="6">
    <source>
        <dbReference type="ARBA" id="ARBA00023136"/>
    </source>
</evidence>
<organism evidence="8 9">
    <name type="scientific">Solemya velum gill symbiont</name>
    <dbReference type="NCBI Taxonomy" id="2340"/>
    <lineage>
        <taxon>Bacteria</taxon>
        <taxon>Pseudomonadati</taxon>
        <taxon>Pseudomonadota</taxon>
        <taxon>Gammaproteobacteria</taxon>
        <taxon>sulfur-oxidizing symbionts</taxon>
    </lineage>
</organism>
<dbReference type="GO" id="GO:0017004">
    <property type="term" value="P:cytochrome complex assembly"/>
    <property type="evidence" value="ECO:0007669"/>
    <property type="project" value="UniProtKB-KW"/>
</dbReference>
<keyword evidence="8" id="KW-0378">Hydrolase</keyword>
<dbReference type="InterPro" id="IPR017871">
    <property type="entry name" value="ABC_transporter-like_CS"/>
</dbReference>
<keyword evidence="5" id="KW-1278">Translocase</keyword>
<keyword evidence="3" id="KW-0201">Cytochrome c-type biogenesis</keyword>
<dbReference type="eggNOG" id="COG4133">
    <property type="taxonomic scope" value="Bacteria"/>
</dbReference>
<protein>
    <submittedName>
        <fullName evidence="8">ABC-type heme exporter protein CcmABCD, subunit A</fullName>
        <ecNumber evidence="8">3.6.3.41</ecNumber>
    </submittedName>
</protein>
<dbReference type="SUPFAM" id="SSF52540">
    <property type="entry name" value="P-loop containing nucleoside triphosphate hydrolases"/>
    <property type="match status" value="1"/>
</dbReference>